<keyword evidence="6 7" id="KW-0472">Membrane</keyword>
<dbReference type="SUPFAM" id="SSF82689">
    <property type="entry name" value="Mechanosensitive channel protein MscS (YggB), C-terminal domain"/>
    <property type="match status" value="1"/>
</dbReference>
<reference evidence="9" key="2">
    <citation type="submission" date="2016-02" db="EMBL/GenBank/DDBJ databases">
        <title>Genome sequence of Clostridium beijerinckii strain 59B.</title>
        <authorList>
            <person name="Little G.T."/>
            <person name="Minton N.P."/>
        </authorList>
    </citation>
    <scope>NUCLEOTIDE SEQUENCE</scope>
    <source>
        <strain evidence="9">NCIMB 14988</strain>
    </source>
</reference>
<dbReference type="OMA" id="INWSHND"/>
<protein>
    <submittedName>
        <fullName evidence="9 10">Mechanosensitive ion channel</fullName>
    </submittedName>
    <submittedName>
        <fullName evidence="11">Small conductance mechanosensitive channel</fullName>
    </submittedName>
</protein>
<dbReference type="GO" id="GO:0005886">
    <property type="term" value="C:plasma membrane"/>
    <property type="evidence" value="ECO:0007669"/>
    <property type="project" value="UniProtKB-SubCell"/>
</dbReference>
<evidence type="ECO:0000256" key="1">
    <source>
        <dbReference type="ARBA" id="ARBA00004651"/>
    </source>
</evidence>
<dbReference type="InterPro" id="IPR006685">
    <property type="entry name" value="MscS_channel_2nd"/>
</dbReference>
<dbReference type="InterPro" id="IPR045276">
    <property type="entry name" value="YbiO_bact"/>
</dbReference>
<name>A0A0B5QIR7_CLOBE</name>
<dbReference type="KEGG" id="cbei:LF65_05768"/>
<dbReference type="OrthoDB" id="9809206at2"/>
<evidence type="ECO:0000313" key="12">
    <source>
        <dbReference type="Proteomes" id="UP000031866"/>
    </source>
</evidence>
<proteinExistence type="inferred from homology"/>
<dbReference type="SUPFAM" id="SSF82861">
    <property type="entry name" value="Mechanosensitive channel protein MscS (YggB), transmembrane region"/>
    <property type="match status" value="1"/>
</dbReference>
<organism evidence="9 12">
    <name type="scientific">Clostridium beijerinckii</name>
    <name type="common">Clostridium MP</name>
    <dbReference type="NCBI Taxonomy" id="1520"/>
    <lineage>
        <taxon>Bacteria</taxon>
        <taxon>Bacillati</taxon>
        <taxon>Bacillota</taxon>
        <taxon>Clostridia</taxon>
        <taxon>Eubacteriales</taxon>
        <taxon>Clostridiaceae</taxon>
        <taxon>Clostridium</taxon>
    </lineage>
</organism>
<feature type="domain" description="Mechanosensitive ion channel MscS" evidence="8">
    <location>
        <begin position="135"/>
        <end position="199"/>
    </location>
</feature>
<dbReference type="AlphaFoldDB" id="A0A0B5QIR7"/>
<feature type="transmembrane region" description="Helical" evidence="7">
    <location>
        <begin position="100"/>
        <end position="130"/>
    </location>
</feature>
<gene>
    <name evidence="11" type="ORF">DFH45_001991</name>
    <name evidence="10" type="ORF">IS491_05575</name>
    <name evidence="9" type="ORF">LF65_05768</name>
</gene>
<evidence type="ECO:0000256" key="4">
    <source>
        <dbReference type="ARBA" id="ARBA00022692"/>
    </source>
</evidence>
<dbReference type="Proteomes" id="UP000821656">
    <property type="component" value="Unassembled WGS sequence"/>
</dbReference>
<dbReference type="InterPro" id="IPR010920">
    <property type="entry name" value="LSM_dom_sf"/>
</dbReference>
<dbReference type="EMBL" id="JABSXK010000001">
    <property type="protein sequence ID" value="NRV09028.1"/>
    <property type="molecule type" value="Genomic_DNA"/>
</dbReference>
<dbReference type="STRING" id="1520.LF65_05768"/>
<dbReference type="EMBL" id="JADOEF010000001">
    <property type="protein sequence ID" value="MBF7808151.1"/>
    <property type="molecule type" value="Genomic_DNA"/>
</dbReference>
<reference evidence="11" key="3">
    <citation type="submission" date="2020-05" db="EMBL/GenBank/DDBJ databases">
        <title>Genomic insights into acetone-butanol-ethanol (ABE) fermentation by sequencing solventogenic clostridia strains.</title>
        <authorList>
            <person name="Brown S."/>
        </authorList>
    </citation>
    <scope>NUCLEOTIDE SEQUENCE</scope>
    <source>
        <strain evidence="11">DJ126</strain>
    </source>
</reference>
<evidence type="ECO:0000256" key="6">
    <source>
        <dbReference type="ARBA" id="ARBA00023136"/>
    </source>
</evidence>
<dbReference type="Proteomes" id="UP000031866">
    <property type="component" value="Chromosome"/>
</dbReference>
<evidence type="ECO:0000313" key="9">
    <source>
        <dbReference type="EMBL" id="AJH02270.1"/>
    </source>
</evidence>
<dbReference type="Gene3D" id="2.30.30.60">
    <property type="match status" value="1"/>
</dbReference>
<sequence>MYGNYLIELEEDFQFLKELKSNINSTLVDIISVKSIELIINKALKIAVVIIIMYFSIKIGKHLIKKFVDKQIESNAVISLDSQRAKTLGEVLKSVLKYSVYFMGITIIISIVFGGMSFTFASIGGIAVGLGAQSLIKDLINGFFILFENQFGVGDHVTIGSFNGIVKSIGIRATVIKDFTGDIHSIPNGSIGGVTNHSRNDIRFTVDIDISPQEDIKKVINVIRAACDDFKSKNEEYIGESIEITGVIALEVSKVTIRVVGNAKPLMQWKMERELRMSIKLALDKNRINVSLDEKQLDNENIEKDGE</sequence>
<comment type="subcellular location">
    <subcellularLocation>
        <location evidence="1">Cell membrane</location>
        <topology evidence="1">Multi-pass membrane protein</topology>
    </subcellularLocation>
</comment>
<dbReference type="PANTHER" id="PTHR30460">
    <property type="entry name" value="MODERATE CONDUCTANCE MECHANOSENSITIVE CHANNEL YBIO"/>
    <property type="match status" value="1"/>
</dbReference>
<dbReference type="InterPro" id="IPR011014">
    <property type="entry name" value="MscS_channel_TM-2"/>
</dbReference>
<reference evidence="12" key="1">
    <citation type="submission" date="2014-12" db="EMBL/GenBank/DDBJ databases">
        <title>Genome sequence of Clostridium beijerinckii strain 59B.</title>
        <authorList>
            <person name="Little G.T."/>
            <person name="Minton N.P."/>
        </authorList>
    </citation>
    <scope>NUCLEOTIDE SEQUENCE [LARGE SCALE GENOMIC DNA]</scope>
    <source>
        <strain evidence="12">59B</strain>
    </source>
</reference>
<dbReference type="InterPro" id="IPR023408">
    <property type="entry name" value="MscS_beta-dom_sf"/>
</dbReference>
<evidence type="ECO:0000259" key="8">
    <source>
        <dbReference type="Pfam" id="PF00924"/>
    </source>
</evidence>
<evidence type="ECO:0000256" key="5">
    <source>
        <dbReference type="ARBA" id="ARBA00022989"/>
    </source>
</evidence>
<dbReference type="InterPro" id="IPR011066">
    <property type="entry name" value="MscS_channel_C_sf"/>
</dbReference>
<dbReference type="FunFam" id="2.30.30.60:FF:000001">
    <property type="entry name" value="MscS Mechanosensitive ion channel"/>
    <property type="match status" value="1"/>
</dbReference>
<dbReference type="PANTHER" id="PTHR30460:SF0">
    <property type="entry name" value="MODERATE CONDUCTANCE MECHANOSENSITIVE CHANNEL YBIO"/>
    <property type="match status" value="1"/>
</dbReference>
<dbReference type="Gene3D" id="3.30.70.100">
    <property type="match status" value="1"/>
</dbReference>
<dbReference type="Proteomes" id="UP000631418">
    <property type="component" value="Unassembled WGS sequence"/>
</dbReference>
<evidence type="ECO:0000256" key="7">
    <source>
        <dbReference type="SAM" id="Phobius"/>
    </source>
</evidence>
<comment type="similarity">
    <text evidence="2">Belongs to the MscS (TC 1.A.23) family.</text>
</comment>
<keyword evidence="5 7" id="KW-1133">Transmembrane helix</keyword>
<dbReference type="Gene3D" id="1.10.287.1260">
    <property type="match status" value="1"/>
</dbReference>
<feature type="transmembrane region" description="Helical" evidence="7">
    <location>
        <begin position="39"/>
        <end position="57"/>
    </location>
</feature>
<accession>A0A0B5QIR7</accession>
<dbReference type="RefSeq" id="WP_012061237.1">
    <property type="nucleotide sequence ID" value="NZ_CP010086.2"/>
</dbReference>
<dbReference type="GO" id="GO:0008381">
    <property type="term" value="F:mechanosensitive monoatomic ion channel activity"/>
    <property type="evidence" value="ECO:0007669"/>
    <property type="project" value="InterPro"/>
</dbReference>
<dbReference type="EMBL" id="CP010086">
    <property type="protein sequence ID" value="AJH02270.1"/>
    <property type="molecule type" value="Genomic_DNA"/>
</dbReference>
<evidence type="ECO:0000313" key="11">
    <source>
        <dbReference type="EMBL" id="NRV09028.1"/>
    </source>
</evidence>
<dbReference type="Pfam" id="PF00924">
    <property type="entry name" value="MS_channel_2nd"/>
    <property type="match status" value="1"/>
</dbReference>
<reference evidence="10" key="4">
    <citation type="submission" date="2020-11" db="EMBL/GenBank/DDBJ databases">
        <authorList>
            <person name="Thieme N."/>
            <person name="Liebl W."/>
            <person name="Zverlov V."/>
        </authorList>
    </citation>
    <scope>NUCLEOTIDE SEQUENCE</scope>
    <source>
        <strain evidence="10">NT08</strain>
    </source>
</reference>
<dbReference type="SUPFAM" id="SSF50182">
    <property type="entry name" value="Sm-like ribonucleoproteins"/>
    <property type="match status" value="1"/>
</dbReference>
<evidence type="ECO:0000256" key="2">
    <source>
        <dbReference type="ARBA" id="ARBA00008017"/>
    </source>
</evidence>
<evidence type="ECO:0000313" key="10">
    <source>
        <dbReference type="EMBL" id="MBF7808151.1"/>
    </source>
</evidence>
<keyword evidence="3" id="KW-1003">Cell membrane</keyword>
<evidence type="ECO:0000256" key="3">
    <source>
        <dbReference type="ARBA" id="ARBA00022475"/>
    </source>
</evidence>
<keyword evidence="4 7" id="KW-0812">Transmembrane</keyword>